<sequence>MDDYLEYSQLSEADREKIKQNYEELKSEFSIDSQELSQQNQIKALLVTKQSLERKLAKIEGGNSELSDALKQVKEQINTLVQEEEETSAEIADLIRREEESDTSVLETVKELVLQNDALKQEEVEFKEKCRKELVELQQKISDQENKSPDKEETAIRSELEAEKQRLQALRLQLAKQNRAIVTLQRQLDAIPDRTELAQYQRRFLELYNQVSAKHRETKHFYTLYNTLGDTKMYLTKELELLNSIYENYSATQNSSTSRAQFLKQFESLAEGIRQMKIKIKNKCDDEKIKRDGYNEQLLILIDQQRKLANAVKQLQLECKKNDDLQEKLNSLS</sequence>
<dbReference type="Proteomes" id="UP000092462">
    <property type="component" value="Unassembled WGS sequence"/>
</dbReference>
<dbReference type="InterPro" id="IPR039116">
    <property type="entry name" value="CCDC93"/>
</dbReference>
<reference evidence="3" key="1">
    <citation type="submission" date="2022-08" db="UniProtKB">
        <authorList>
            <consortium name="EnsemblMetazoa"/>
        </authorList>
    </citation>
    <scope>IDENTIFICATION</scope>
    <source>
        <strain evidence="3">Israel</strain>
    </source>
</reference>
<evidence type="ECO:0000313" key="4">
    <source>
        <dbReference type="Proteomes" id="UP000092462"/>
    </source>
</evidence>
<dbReference type="EMBL" id="AJVK01016094">
    <property type="status" value="NOT_ANNOTATED_CDS"/>
    <property type="molecule type" value="Genomic_DNA"/>
</dbReference>
<evidence type="ECO:0000256" key="1">
    <source>
        <dbReference type="ARBA" id="ARBA00016765"/>
    </source>
</evidence>
<keyword evidence="4" id="KW-1185">Reference proteome</keyword>
<dbReference type="VEuPathDB" id="VectorBase:PPAPM1_008774"/>
<evidence type="ECO:0000313" key="3">
    <source>
        <dbReference type="EnsemblMetazoa" id="PPAI008851-PA"/>
    </source>
</evidence>
<dbReference type="AlphaFoldDB" id="A0A1B0DKQ7"/>
<accession>A0A1B0DKQ7</accession>
<dbReference type="PANTHER" id="PTHR16441">
    <property type="entry name" value="FIDIPIDINE"/>
    <property type="match status" value="1"/>
</dbReference>
<organism evidence="3 4">
    <name type="scientific">Phlebotomus papatasi</name>
    <name type="common">Sandfly</name>
    <dbReference type="NCBI Taxonomy" id="29031"/>
    <lineage>
        <taxon>Eukaryota</taxon>
        <taxon>Metazoa</taxon>
        <taxon>Ecdysozoa</taxon>
        <taxon>Arthropoda</taxon>
        <taxon>Hexapoda</taxon>
        <taxon>Insecta</taxon>
        <taxon>Pterygota</taxon>
        <taxon>Neoptera</taxon>
        <taxon>Endopterygota</taxon>
        <taxon>Diptera</taxon>
        <taxon>Nematocera</taxon>
        <taxon>Psychodoidea</taxon>
        <taxon>Psychodidae</taxon>
        <taxon>Phlebotomus</taxon>
        <taxon>Phlebotomus</taxon>
    </lineage>
</organism>
<dbReference type="PANTHER" id="PTHR16441:SF0">
    <property type="entry name" value="COILED-COIL DOMAIN-CONTAINING PROTEIN 93"/>
    <property type="match status" value="1"/>
</dbReference>
<proteinExistence type="predicted"/>
<dbReference type="VEuPathDB" id="VectorBase:PPAI008851"/>
<name>A0A1B0DKQ7_PHLPP</name>
<feature type="domain" description="CCDC93 coiled-coil" evidence="2">
    <location>
        <begin position="11"/>
        <end position="328"/>
    </location>
</feature>
<dbReference type="Pfam" id="PF09762">
    <property type="entry name" value="CCDC93_CC"/>
    <property type="match status" value="1"/>
</dbReference>
<dbReference type="GO" id="GO:0006893">
    <property type="term" value="P:Golgi to plasma membrane transport"/>
    <property type="evidence" value="ECO:0007669"/>
    <property type="project" value="TreeGrafter"/>
</dbReference>
<dbReference type="EnsemblMetazoa" id="PPAI008851-RA">
    <property type="protein sequence ID" value="PPAI008851-PA"/>
    <property type="gene ID" value="PPAI008851"/>
</dbReference>
<evidence type="ECO:0000259" key="2">
    <source>
        <dbReference type="Pfam" id="PF09762"/>
    </source>
</evidence>
<dbReference type="InterPro" id="IPR019159">
    <property type="entry name" value="CCDC93_CC"/>
</dbReference>
<protein>
    <recommendedName>
        <fullName evidence="1">Coiled-coil domain-containing protein 93</fullName>
    </recommendedName>
</protein>